<sequence length="80" mass="9092">MTDQVSPLLDIQCNGHLDINYDVHNRFQNGSSTENVPRNRVLRRTRSLNAPSPIQQFGPCGRIMKNSAMVILRSKGERIE</sequence>
<accession>A0AA40G1L7</accession>
<gene>
    <name evidence="1" type="ORF">K0M31_019086</name>
</gene>
<dbReference type="EMBL" id="JAHYIQ010000008">
    <property type="protein sequence ID" value="KAK1129352.1"/>
    <property type="molecule type" value="Genomic_DNA"/>
</dbReference>
<dbReference type="AlphaFoldDB" id="A0AA40G1L7"/>
<dbReference type="Proteomes" id="UP001177670">
    <property type="component" value="Unassembled WGS sequence"/>
</dbReference>
<reference evidence="1" key="1">
    <citation type="submission" date="2021-10" db="EMBL/GenBank/DDBJ databases">
        <title>Melipona bicolor Genome sequencing and assembly.</title>
        <authorList>
            <person name="Araujo N.S."/>
            <person name="Arias M.C."/>
        </authorList>
    </citation>
    <scope>NUCLEOTIDE SEQUENCE</scope>
    <source>
        <strain evidence="1">USP_2M_L1-L4_2017</strain>
        <tissue evidence="1">Whole body</tissue>
    </source>
</reference>
<organism evidence="1 2">
    <name type="scientific">Melipona bicolor</name>
    <dbReference type="NCBI Taxonomy" id="60889"/>
    <lineage>
        <taxon>Eukaryota</taxon>
        <taxon>Metazoa</taxon>
        <taxon>Ecdysozoa</taxon>
        <taxon>Arthropoda</taxon>
        <taxon>Hexapoda</taxon>
        <taxon>Insecta</taxon>
        <taxon>Pterygota</taxon>
        <taxon>Neoptera</taxon>
        <taxon>Endopterygota</taxon>
        <taxon>Hymenoptera</taxon>
        <taxon>Apocrita</taxon>
        <taxon>Aculeata</taxon>
        <taxon>Apoidea</taxon>
        <taxon>Anthophila</taxon>
        <taxon>Apidae</taxon>
        <taxon>Melipona</taxon>
    </lineage>
</organism>
<comment type="caution">
    <text evidence="1">The sequence shown here is derived from an EMBL/GenBank/DDBJ whole genome shotgun (WGS) entry which is preliminary data.</text>
</comment>
<protein>
    <submittedName>
        <fullName evidence="1">Uncharacterized protein</fullName>
    </submittedName>
</protein>
<keyword evidence="2" id="KW-1185">Reference proteome</keyword>
<evidence type="ECO:0000313" key="1">
    <source>
        <dbReference type="EMBL" id="KAK1129352.1"/>
    </source>
</evidence>
<evidence type="ECO:0000313" key="2">
    <source>
        <dbReference type="Proteomes" id="UP001177670"/>
    </source>
</evidence>
<proteinExistence type="predicted"/>
<name>A0AA40G1L7_9HYME</name>